<reference evidence="2 3" key="1">
    <citation type="submission" date="2018-09" db="EMBL/GenBank/DDBJ databases">
        <title>Genomic investigation of the strawberry pathogen Phytophthora fragariae indicates pathogenicity is determined by transcriptional variation in three key races.</title>
        <authorList>
            <person name="Adams T.M."/>
            <person name="Armitage A.D."/>
            <person name="Sobczyk M.K."/>
            <person name="Bates H.J."/>
            <person name="Dunwell J.M."/>
            <person name="Nellist C.F."/>
            <person name="Harrison R.J."/>
        </authorList>
    </citation>
    <scope>NUCLEOTIDE SEQUENCE [LARGE SCALE GENOMIC DNA]</scope>
    <source>
        <strain evidence="2 3">SCRP245</strain>
    </source>
</reference>
<protein>
    <submittedName>
        <fullName evidence="2">Uncharacterized protein</fullName>
    </submittedName>
</protein>
<sequence length="56" mass="5958">MRQAIKQRSDAAGDEVQAAPKGPGFPRADADAAVDARLNGRNRTRPAATRVRGSRV</sequence>
<dbReference type="Proteomes" id="UP000460718">
    <property type="component" value="Unassembled WGS sequence"/>
</dbReference>
<evidence type="ECO:0000313" key="2">
    <source>
        <dbReference type="EMBL" id="KAE9028130.1"/>
    </source>
</evidence>
<organism evidence="2 3">
    <name type="scientific">Phytophthora fragariae</name>
    <dbReference type="NCBI Taxonomy" id="53985"/>
    <lineage>
        <taxon>Eukaryota</taxon>
        <taxon>Sar</taxon>
        <taxon>Stramenopiles</taxon>
        <taxon>Oomycota</taxon>
        <taxon>Peronosporomycetes</taxon>
        <taxon>Peronosporales</taxon>
        <taxon>Peronosporaceae</taxon>
        <taxon>Phytophthora</taxon>
    </lineage>
</organism>
<feature type="region of interest" description="Disordered" evidence="1">
    <location>
        <begin position="1"/>
        <end position="56"/>
    </location>
</feature>
<dbReference type="AlphaFoldDB" id="A0A6A3MEG8"/>
<accession>A0A6A3MEG8</accession>
<gene>
    <name evidence="2" type="ORF">PF011_g1721</name>
</gene>
<dbReference type="EMBL" id="QXFW01000049">
    <property type="protein sequence ID" value="KAE9028130.1"/>
    <property type="molecule type" value="Genomic_DNA"/>
</dbReference>
<comment type="caution">
    <text evidence="2">The sequence shown here is derived from an EMBL/GenBank/DDBJ whole genome shotgun (WGS) entry which is preliminary data.</text>
</comment>
<name>A0A6A3MEG8_9STRA</name>
<evidence type="ECO:0000313" key="3">
    <source>
        <dbReference type="Proteomes" id="UP000460718"/>
    </source>
</evidence>
<evidence type="ECO:0000256" key="1">
    <source>
        <dbReference type="SAM" id="MobiDB-lite"/>
    </source>
</evidence>
<proteinExistence type="predicted"/>